<dbReference type="EMBL" id="KZ308376">
    <property type="protein sequence ID" value="KAG8228538.1"/>
    <property type="molecule type" value="Genomic_DNA"/>
</dbReference>
<dbReference type="InterPro" id="IPR051856">
    <property type="entry name" value="CSR-E3_Ligase_Protein"/>
</dbReference>
<name>A0A8K0K9U0_LADFU</name>
<evidence type="ECO:0000313" key="2">
    <source>
        <dbReference type="EMBL" id="KAG8228538.1"/>
    </source>
</evidence>
<keyword evidence="1" id="KW-0812">Transmembrane</keyword>
<keyword evidence="1" id="KW-0472">Membrane</keyword>
<evidence type="ECO:0000313" key="3">
    <source>
        <dbReference type="Proteomes" id="UP000792457"/>
    </source>
</evidence>
<comment type="caution">
    <text evidence="2">The sequence shown here is derived from an EMBL/GenBank/DDBJ whole genome shotgun (WGS) entry which is preliminary data.</text>
</comment>
<feature type="transmembrane region" description="Helical" evidence="1">
    <location>
        <begin position="15"/>
        <end position="45"/>
    </location>
</feature>
<proteinExistence type="predicted"/>
<dbReference type="AlphaFoldDB" id="A0A8K0K9U0"/>
<dbReference type="PANTHER" id="PTHR21041:SF17">
    <property type="entry name" value="E3 UBIQUITIN-PROTEIN LIGASE DCST1"/>
    <property type="match status" value="1"/>
</dbReference>
<dbReference type="OrthoDB" id="5985669at2759"/>
<protein>
    <submittedName>
        <fullName evidence="2">Uncharacterized protein</fullName>
    </submittedName>
</protein>
<dbReference type="Proteomes" id="UP000792457">
    <property type="component" value="Unassembled WGS sequence"/>
</dbReference>
<reference evidence="2" key="2">
    <citation type="submission" date="2017-10" db="EMBL/GenBank/DDBJ databases">
        <title>Ladona fulva Genome sequencing and assembly.</title>
        <authorList>
            <person name="Murali S."/>
            <person name="Richards S."/>
            <person name="Bandaranaike D."/>
            <person name="Bellair M."/>
            <person name="Blankenburg K."/>
            <person name="Chao H."/>
            <person name="Dinh H."/>
            <person name="Doddapaneni H."/>
            <person name="Dugan-Rocha S."/>
            <person name="Elkadiri S."/>
            <person name="Gnanaolivu R."/>
            <person name="Hernandez B."/>
            <person name="Skinner E."/>
            <person name="Javaid M."/>
            <person name="Lee S."/>
            <person name="Li M."/>
            <person name="Ming W."/>
            <person name="Munidasa M."/>
            <person name="Muniz J."/>
            <person name="Nguyen L."/>
            <person name="Hughes D."/>
            <person name="Osuji N."/>
            <person name="Pu L.-L."/>
            <person name="Puazo M."/>
            <person name="Qu C."/>
            <person name="Quiroz J."/>
            <person name="Raj R."/>
            <person name="Weissenberger G."/>
            <person name="Xin Y."/>
            <person name="Zou X."/>
            <person name="Han Y."/>
            <person name="Worley K."/>
            <person name="Muzny D."/>
            <person name="Gibbs R."/>
        </authorList>
    </citation>
    <scope>NUCLEOTIDE SEQUENCE</scope>
    <source>
        <strain evidence="2">Sampled in the wild</strain>
    </source>
</reference>
<keyword evidence="3" id="KW-1185">Reference proteome</keyword>
<organism evidence="2 3">
    <name type="scientific">Ladona fulva</name>
    <name type="common">Scarce chaser dragonfly</name>
    <name type="synonym">Libellula fulva</name>
    <dbReference type="NCBI Taxonomy" id="123851"/>
    <lineage>
        <taxon>Eukaryota</taxon>
        <taxon>Metazoa</taxon>
        <taxon>Ecdysozoa</taxon>
        <taxon>Arthropoda</taxon>
        <taxon>Hexapoda</taxon>
        <taxon>Insecta</taxon>
        <taxon>Pterygota</taxon>
        <taxon>Palaeoptera</taxon>
        <taxon>Odonata</taxon>
        <taxon>Epiprocta</taxon>
        <taxon>Anisoptera</taxon>
        <taxon>Libelluloidea</taxon>
        <taxon>Libellulidae</taxon>
        <taxon>Ladona</taxon>
    </lineage>
</organism>
<evidence type="ECO:0000256" key="1">
    <source>
        <dbReference type="SAM" id="Phobius"/>
    </source>
</evidence>
<reference evidence="2" key="1">
    <citation type="submission" date="2013-04" db="EMBL/GenBank/DDBJ databases">
        <authorList>
            <person name="Qu J."/>
            <person name="Murali S.C."/>
            <person name="Bandaranaike D."/>
            <person name="Bellair M."/>
            <person name="Blankenburg K."/>
            <person name="Chao H."/>
            <person name="Dinh H."/>
            <person name="Doddapaneni H."/>
            <person name="Downs B."/>
            <person name="Dugan-Rocha S."/>
            <person name="Elkadiri S."/>
            <person name="Gnanaolivu R.D."/>
            <person name="Hernandez B."/>
            <person name="Javaid M."/>
            <person name="Jayaseelan J.C."/>
            <person name="Lee S."/>
            <person name="Li M."/>
            <person name="Ming W."/>
            <person name="Munidasa M."/>
            <person name="Muniz J."/>
            <person name="Nguyen L."/>
            <person name="Ongeri F."/>
            <person name="Osuji N."/>
            <person name="Pu L.-L."/>
            <person name="Puazo M."/>
            <person name="Qu C."/>
            <person name="Quiroz J."/>
            <person name="Raj R."/>
            <person name="Weissenberger G."/>
            <person name="Xin Y."/>
            <person name="Zou X."/>
            <person name="Han Y."/>
            <person name="Richards S."/>
            <person name="Worley K."/>
            <person name="Muzny D."/>
            <person name="Gibbs R."/>
        </authorList>
    </citation>
    <scope>NUCLEOTIDE SEQUENCE</scope>
    <source>
        <strain evidence="2">Sampled in the wild</strain>
    </source>
</reference>
<dbReference type="PANTHER" id="PTHR21041">
    <property type="entry name" value="DENDRITIC CELL-SPECIFIC TRANSMEMBRANE PROTEIN"/>
    <property type="match status" value="1"/>
</dbReference>
<sequence length="341" mass="38638">MFELVLVDLEFESNVSFWLGLTVCLILAVGNAFSIQILCISFLTLPSICGRAGRSALKALIITFILAGPIKNLSINAWEVIDMFSCTTELTYNLTKSRFDLIQKPFQEAVLNMKKDVTELKETTKSVNNLVGVISSEIEDKQEAEDYLEYNDYLEESQGGIKRSVEVVEKNKNKEDDISAHVYEKIYTKKLNKRCDEILSRGTERCYDIFKDAFNSCYDKVSAVAAWLLCWPMKLTFVCNIKQAMSNGATACDAAKEIDPNFGSSFVNMKEAGKMLKGESGGYQDIKIKYKPIEYDPPLEVSDVKDMIENLQENFKNKKSVFDTISIIIRRLLSIIFLKNK</sequence>
<keyword evidence="1" id="KW-1133">Transmembrane helix</keyword>
<accession>A0A8K0K9U0</accession>
<gene>
    <name evidence="2" type="ORF">J437_LFUL008995</name>
</gene>